<dbReference type="EMBL" id="BJYM01000008">
    <property type="protein sequence ID" value="GEN87518.1"/>
    <property type="molecule type" value="Genomic_DNA"/>
</dbReference>
<keyword evidence="1" id="KW-0812">Transmembrane</keyword>
<dbReference type="SUPFAM" id="SSF56601">
    <property type="entry name" value="beta-lactamase/transpeptidase-like"/>
    <property type="match status" value="1"/>
</dbReference>
<dbReference type="STRING" id="582851.GCA_900162665_00686"/>
<evidence type="ECO:0000256" key="1">
    <source>
        <dbReference type="SAM" id="Phobius"/>
    </source>
</evidence>
<feature type="transmembrane region" description="Helical" evidence="1">
    <location>
        <begin position="602"/>
        <end position="623"/>
    </location>
</feature>
<keyword evidence="5" id="KW-1185">Reference proteome</keyword>
<dbReference type="AlphaFoldDB" id="A0A511ZJ94"/>
<reference evidence="4 5" key="1">
    <citation type="submission" date="2019-07" db="EMBL/GenBank/DDBJ databases">
        <title>Whole genome shotgun sequence of Oceanobacillus sojae NBRC 105379.</title>
        <authorList>
            <person name="Hosoyama A."/>
            <person name="Uohara A."/>
            <person name="Ohji S."/>
            <person name="Ichikawa N."/>
        </authorList>
    </citation>
    <scope>NUCLEOTIDE SEQUENCE [LARGE SCALE GENOMIC DNA]</scope>
    <source>
        <strain evidence="4 5">NBRC 105379</strain>
    </source>
</reference>
<dbReference type="Pfam" id="PF00144">
    <property type="entry name" value="Beta-lactamase"/>
    <property type="match status" value="1"/>
</dbReference>
<proteinExistence type="predicted"/>
<dbReference type="PANTHER" id="PTHR46825:SF9">
    <property type="entry name" value="BETA-LACTAMASE-RELATED DOMAIN-CONTAINING PROTEIN"/>
    <property type="match status" value="1"/>
</dbReference>
<sequence>MIKRSCFFLHILLLSLCFPNTFSAAENTTPSGIPIEELEEFVDDYAEEYIGNTVAGAVIIAIKDNQIVLSKGYGFSDIENQIPMDPEITVLEWGSIAKLFVWVSAMQLAEQGELDLEEDIRSYLPEDFLTKLNFDEQPITMLNLMHHNAGFEEYIFDLLFDSPEHLVSLEESLKLAEPKQVYKPGKVVAYSNYSTSLAAYIIEGITGQPFYEYVDEHIFEELGMNHSTMHLPVEDNQDIALHKGKGYLTGDSANFTESQPFYISMYPSGGINGTAIDLAEFVQALMPPESENTSLFQEKGTLFELFSTSYSPKEGVPGLAHGFWEYDGEYRGLMHGGNTVAYSSNMQIVPEDQFAIIVLTNQADETDLSIGLIDELVGRGDQAVQENLPPASDVEGSYLTARRTYDGFMNLYAYLAPLHVEPINDNEIELDLAGFKATYMQTSPYVYKLKSGNDIFIQNNVMYFHVNDGEAEQISTVYADYVSMDKSKSFLLVSLVLFIWSVVYFLISPFVLIVLAFFRRRRKNKTTAAAKWNWAVMLSGTALTVNIALLIVRMLANPMRAYSELFLHFIGTYCFTITSLISLVMVIIYWKKAPLSKWQKGGYLLTCISSILFIAWLFIWQMYS</sequence>
<name>A0A511ZJ94_9BACI</name>
<protein>
    <submittedName>
        <fullName evidence="4">FmtA-like protein</fullName>
    </submittedName>
</protein>
<feature type="domain" description="Beta-lactamase-related" evidence="3">
    <location>
        <begin position="47"/>
        <end position="365"/>
    </location>
</feature>
<feature type="transmembrane region" description="Helical" evidence="1">
    <location>
        <begin position="530"/>
        <end position="553"/>
    </location>
</feature>
<dbReference type="Gene3D" id="3.40.710.10">
    <property type="entry name" value="DD-peptidase/beta-lactamase superfamily"/>
    <property type="match status" value="1"/>
</dbReference>
<dbReference type="InterPro" id="IPR012338">
    <property type="entry name" value="Beta-lactam/transpept-like"/>
</dbReference>
<feature type="transmembrane region" description="Helical" evidence="1">
    <location>
        <begin position="565"/>
        <end position="590"/>
    </location>
</feature>
<gene>
    <name evidence="4" type="ORF">OSO01_22570</name>
</gene>
<feature type="signal peptide" evidence="2">
    <location>
        <begin position="1"/>
        <end position="24"/>
    </location>
</feature>
<keyword evidence="2" id="KW-0732">Signal</keyword>
<organism evidence="4 5">
    <name type="scientific">Oceanobacillus sojae</name>
    <dbReference type="NCBI Taxonomy" id="582851"/>
    <lineage>
        <taxon>Bacteria</taxon>
        <taxon>Bacillati</taxon>
        <taxon>Bacillota</taxon>
        <taxon>Bacilli</taxon>
        <taxon>Bacillales</taxon>
        <taxon>Bacillaceae</taxon>
        <taxon>Oceanobacillus</taxon>
    </lineage>
</organism>
<evidence type="ECO:0000259" key="3">
    <source>
        <dbReference type="Pfam" id="PF00144"/>
    </source>
</evidence>
<evidence type="ECO:0000313" key="5">
    <source>
        <dbReference type="Proteomes" id="UP000321558"/>
    </source>
</evidence>
<dbReference type="Proteomes" id="UP000321558">
    <property type="component" value="Unassembled WGS sequence"/>
</dbReference>
<dbReference type="InterPro" id="IPR001466">
    <property type="entry name" value="Beta-lactam-related"/>
</dbReference>
<comment type="caution">
    <text evidence="4">The sequence shown here is derived from an EMBL/GenBank/DDBJ whole genome shotgun (WGS) entry which is preliminary data.</text>
</comment>
<keyword evidence="1" id="KW-0472">Membrane</keyword>
<feature type="chain" id="PRO_5022114786" evidence="2">
    <location>
        <begin position="25"/>
        <end position="624"/>
    </location>
</feature>
<feature type="transmembrane region" description="Helical" evidence="1">
    <location>
        <begin position="490"/>
        <end position="518"/>
    </location>
</feature>
<evidence type="ECO:0000313" key="4">
    <source>
        <dbReference type="EMBL" id="GEN87518.1"/>
    </source>
</evidence>
<dbReference type="RefSeq" id="WP_186813636.1">
    <property type="nucleotide sequence ID" value="NZ_BJYM01000008.1"/>
</dbReference>
<dbReference type="InterPro" id="IPR050491">
    <property type="entry name" value="AmpC-like"/>
</dbReference>
<evidence type="ECO:0000256" key="2">
    <source>
        <dbReference type="SAM" id="SignalP"/>
    </source>
</evidence>
<accession>A0A511ZJ94</accession>
<keyword evidence="1" id="KW-1133">Transmembrane helix</keyword>
<dbReference type="PANTHER" id="PTHR46825">
    <property type="entry name" value="D-ALANYL-D-ALANINE-CARBOXYPEPTIDASE/ENDOPEPTIDASE AMPH"/>
    <property type="match status" value="1"/>
</dbReference>